<evidence type="ECO:0000259" key="4">
    <source>
        <dbReference type="PROSITE" id="PS50127"/>
    </source>
</evidence>
<reference evidence="5 6" key="1">
    <citation type="journal article" date="2012" name="Science">
        <title>The Paleozoic origin of enzymatic lignin decomposition reconstructed from 31 fungal genomes.</title>
        <authorList>
            <person name="Floudas D."/>
            <person name="Binder M."/>
            <person name="Riley R."/>
            <person name="Barry K."/>
            <person name="Blanchette R.A."/>
            <person name="Henrissat B."/>
            <person name="Martinez A.T."/>
            <person name="Otillar R."/>
            <person name="Spatafora J.W."/>
            <person name="Yadav J.S."/>
            <person name="Aerts A."/>
            <person name="Benoit I."/>
            <person name="Boyd A."/>
            <person name="Carlson A."/>
            <person name="Copeland A."/>
            <person name="Coutinho P.M."/>
            <person name="de Vries R.P."/>
            <person name="Ferreira P."/>
            <person name="Findley K."/>
            <person name="Foster B."/>
            <person name="Gaskell J."/>
            <person name="Glotzer D."/>
            <person name="Gorecki P."/>
            <person name="Heitman J."/>
            <person name="Hesse C."/>
            <person name="Hori C."/>
            <person name="Igarashi K."/>
            <person name="Jurgens J.A."/>
            <person name="Kallen N."/>
            <person name="Kersten P."/>
            <person name="Kohler A."/>
            <person name="Kuees U."/>
            <person name="Kumar T.K.A."/>
            <person name="Kuo A."/>
            <person name="LaButti K."/>
            <person name="Larrondo L.F."/>
            <person name="Lindquist E."/>
            <person name="Ling A."/>
            <person name="Lombard V."/>
            <person name="Lucas S."/>
            <person name="Lundell T."/>
            <person name="Martin R."/>
            <person name="McLaughlin D.J."/>
            <person name="Morgenstern I."/>
            <person name="Morin E."/>
            <person name="Murat C."/>
            <person name="Nagy L.G."/>
            <person name="Nolan M."/>
            <person name="Ohm R.A."/>
            <person name="Patyshakuliyeva A."/>
            <person name="Rokas A."/>
            <person name="Ruiz-Duenas F.J."/>
            <person name="Sabat G."/>
            <person name="Salamov A."/>
            <person name="Samejima M."/>
            <person name="Schmutz J."/>
            <person name="Slot J.C."/>
            <person name="St John F."/>
            <person name="Stenlid J."/>
            <person name="Sun H."/>
            <person name="Sun S."/>
            <person name="Syed K."/>
            <person name="Tsang A."/>
            <person name="Wiebenga A."/>
            <person name="Young D."/>
            <person name="Pisabarro A."/>
            <person name="Eastwood D.C."/>
            <person name="Martin F."/>
            <person name="Cullen D."/>
            <person name="Grigoriev I.V."/>
            <person name="Hibbett D.S."/>
        </authorList>
    </citation>
    <scope>NUCLEOTIDE SEQUENCE [LARGE SCALE GENOMIC DNA]</scope>
    <source>
        <strain evidence="5 6">DJM-731 SS1</strain>
    </source>
</reference>
<dbReference type="Pfam" id="PF00179">
    <property type="entry name" value="UQ_con"/>
    <property type="match status" value="1"/>
</dbReference>
<dbReference type="InterPro" id="IPR000608">
    <property type="entry name" value="UBC"/>
</dbReference>
<keyword evidence="2" id="KW-0833">Ubl conjugation pathway</keyword>
<dbReference type="GO" id="GO:0061631">
    <property type="term" value="F:ubiquitin conjugating enzyme activity"/>
    <property type="evidence" value="ECO:0007669"/>
    <property type="project" value="TreeGrafter"/>
</dbReference>
<dbReference type="SMART" id="SM00212">
    <property type="entry name" value="UBCc"/>
    <property type="match status" value="1"/>
</dbReference>
<gene>
    <name evidence="5" type="ORF">DACRYDRAFT_84483</name>
</gene>
<dbReference type="EMBL" id="JH795876">
    <property type="protein sequence ID" value="EJT97519.1"/>
    <property type="molecule type" value="Genomic_DNA"/>
</dbReference>
<dbReference type="GeneID" id="63691745"/>
<protein>
    <recommendedName>
        <fullName evidence="4">UBC core domain-containing protein</fullName>
    </recommendedName>
</protein>
<dbReference type="SUPFAM" id="SSF54495">
    <property type="entry name" value="UBC-like"/>
    <property type="match status" value="1"/>
</dbReference>
<sequence>MDYYDDLEEILNSDVRRTGEEIDPYAGIFFSKDRKEEVIEVEETPEQVTLHPSPDNPQTLVLMTQGEWMKGCPEGGEQGLLFGLWNDLQAPSVKCPNKCDNNLSREKGMFTAIWPDFEHYVSYLRSHVQAKCSSCSAEVCLACGELATSSRLDKPKRRDGNPPDPLFHCAELQGMVLGMGLSMVEKMFEEQVREAQQEQQEDDNEENKSRKKRRVTGGASAVSHIIAGAESSTASTDEDGEEEYLFGVAQAGRGKGKRAPSGTGYGGGKEDQSGILAALEAQCARDTRIGTLLSQVRVFLPSLARSPDAETSDYLPHPTVLVHVRRRFNAVSSALLRNDSLADMSDRQVLYFELLEWLETVSNHEALASIMGMPIMMPQTVTFLLARPGSTQIRERKLVYEGSAGPRELLEAIAIQARAAVKGWESTKKKVQVKTEMTEAEKRKTGGAPVEERLRINVKGKEKEKAEEARLFTFCNRILATADAIDKALRDTKGAAFLQRLHDSLPKAPWEASLDQGQLRLSPNATDAEIRTMYEDWANRVNFQYCDLTIENEDTGETPNFKSVFNNDARGLAGADMPRRSLAIAKELAVLSTNLPVNWNSSIFLRVDESRVDVIKALITGPEGTPYENGCYVFDIFLGSNYNMAPPSVKYLTTNDGKFRFNPNLYADGKVCLSLLGTWQGPGWNPGKSTLLQVLISIQSMILCDEPYLNEPGWEAQRGTAASGRYSANVRRMVVHTAMMGNLKNPPEPFGDVIRTHFRLKARSLRTQLNKWLAMDDGVPVSEAAVLAPTKKDAASPTWAEGSQSAMRGYVDAFKMMLDELQKEEVGTDS</sequence>
<dbReference type="OrthoDB" id="47801at2759"/>
<proteinExistence type="predicted"/>
<dbReference type="OMA" id="FEWLETI"/>
<dbReference type="PROSITE" id="PS50127">
    <property type="entry name" value="UBC_2"/>
    <property type="match status" value="1"/>
</dbReference>
<feature type="domain" description="UBC core" evidence="4">
    <location>
        <begin position="579"/>
        <end position="739"/>
    </location>
</feature>
<evidence type="ECO:0000313" key="6">
    <source>
        <dbReference type="Proteomes" id="UP000030653"/>
    </source>
</evidence>
<dbReference type="STRING" id="1858805.M5FRD0"/>
<keyword evidence="1" id="KW-0808">Transferase</keyword>
<feature type="region of interest" description="Disordered" evidence="3">
    <location>
        <begin position="191"/>
        <end position="269"/>
    </location>
</feature>
<evidence type="ECO:0000256" key="3">
    <source>
        <dbReference type="SAM" id="MobiDB-lite"/>
    </source>
</evidence>
<dbReference type="CDD" id="cd23810">
    <property type="entry name" value="UBCc_BIRC6"/>
    <property type="match status" value="1"/>
</dbReference>
<dbReference type="AlphaFoldDB" id="M5FRD0"/>
<evidence type="ECO:0000256" key="2">
    <source>
        <dbReference type="ARBA" id="ARBA00022786"/>
    </source>
</evidence>
<dbReference type="Proteomes" id="UP000030653">
    <property type="component" value="Unassembled WGS sequence"/>
</dbReference>
<evidence type="ECO:0000313" key="5">
    <source>
        <dbReference type="EMBL" id="EJT97519.1"/>
    </source>
</evidence>
<name>M5FRD0_DACPD</name>
<evidence type="ECO:0000256" key="1">
    <source>
        <dbReference type="ARBA" id="ARBA00022679"/>
    </source>
</evidence>
<dbReference type="PANTHER" id="PTHR46116:SF15">
    <property type="entry name" value="(E3-INDEPENDENT) E2 UBIQUITIN-CONJUGATING ENZYME"/>
    <property type="match status" value="1"/>
</dbReference>
<organism evidence="5 6">
    <name type="scientific">Dacryopinax primogenitus (strain DJM 731)</name>
    <name type="common">Brown rot fungus</name>
    <dbReference type="NCBI Taxonomy" id="1858805"/>
    <lineage>
        <taxon>Eukaryota</taxon>
        <taxon>Fungi</taxon>
        <taxon>Dikarya</taxon>
        <taxon>Basidiomycota</taxon>
        <taxon>Agaricomycotina</taxon>
        <taxon>Dacrymycetes</taxon>
        <taxon>Dacrymycetales</taxon>
        <taxon>Dacrymycetaceae</taxon>
        <taxon>Dacryopinax</taxon>
    </lineage>
</organism>
<dbReference type="HOGENOM" id="CLU_310610_0_0_1"/>
<accession>M5FRD0</accession>
<dbReference type="Gene3D" id="3.10.110.10">
    <property type="entry name" value="Ubiquitin Conjugating Enzyme"/>
    <property type="match status" value="1"/>
</dbReference>
<dbReference type="RefSeq" id="XP_040624417.1">
    <property type="nucleotide sequence ID" value="XM_040776683.1"/>
</dbReference>
<keyword evidence="6" id="KW-1185">Reference proteome</keyword>
<dbReference type="InterPro" id="IPR016135">
    <property type="entry name" value="UBQ-conjugating_enzyme/RWD"/>
</dbReference>
<dbReference type="PANTHER" id="PTHR46116">
    <property type="entry name" value="(E3-INDEPENDENT) E2 UBIQUITIN-CONJUGATING ENZYME"/>
    <property type="match status" value="1"/>
</dbReference>